<sequence length="203" mass="23635">MTLKQSIQRLKWRFSEKKPFAANENDFEALNTIIDFCASIQKKNYQEQELFAKLYIAYYSNLLKFYDCTVFDSMPKKHIDGILSKPLFLLIEELKEQLNLSEKYLPIELSGKGPLDHIHIAHIKAAYNRLGYSDEDIDIKVKKIVDDRKKSNKDLAQLLEEHEELRNLLLTNTEVWNHQKVADSVETMINGSINDYLISKVPA</sequence>
<organism evidence="2 3">
    <name type="scientific">Flagellimonas nanhaiensis</name>
    <dbReference type="NCBI Taxonomy" id="2292706"/>
    <lineage>
        <taxon>Bacteria</taxon>
        <taxon>Pseudomonadati</taxon>
        <taxon>Bacteroidota</taxon>
        <taxon>Flavobacteriia</taxon>
        <taxon>Flavobacteriales</taxon>
        <taxon>Flavobacteriaceae</taxon>
        <taxon>Flagellimonas</taxon>
    </lineage>
</organism>
<evidence type="ECO:0000313" key="3">
    <source>
        <dbReference type="Proteomes" id="UP000261828"/>
    </source>
</evidence>
<name>A0A371JNT8_9FLAO</name>
<dbReference type="Proteomes" id="UP000261828">
    <property type="component" value="Unassembled WGS sequence"/>
</dbReference>
<reference evidence="2 3" key="1">
    <citation type="submission" date="2018-08" db="EMBL/GenBank/DDBJ databases">
        <title>Muricauda nanhaiensis sp. nov., isolated from seawater of the South China Sea.</title>
        <authorList>
            <person name="Dang Y."/>
        </authorList>
    </citation>
    <scope>NUCLEOTIDE SEQUENCE [LARGE SCALE GENOMIC DNA]</scope>
    <source>
        <strain evidence="2 3">SM1704</strain>
    </source>
</reference>
<evidence type="ECO:0000313" key="2">
    <source>
        <dbReference type="EMBL" id="RDY58911.1"/>
    </source>
</evidence>
<gene>
    <name evidence="2" type="ORF">DX873_14730</name>
</gene>
<keyword evidence="1" id="KW-0175">Coiled coil</keyword>
<evidence type="ECO:0000256" key="1">
    <source>
        <dbReference type="SAM" id="Coils"/>
    </source>
</evidence>
<protein>
    <submittedName>
        <fullName evidence="2">Uncharacterized protein</fullName>
    </submittedName>
</protein>
<dbReference type="AlphaFoldDB" id="A0A371JNT8"/>
<dbReference type="EMBL" id="QTJX01000003">
    <property type="protein sequence ID" value="RDY58911.1"/>
    <property type="molecule type" value="Genomic_DNA"/>
</dbReference>
<accession>A0A371JNT8</accession>
<keyword evidence="3" id="KW-1185">Reference proteome</keyword>
<comment type="caution">
    <text evidence="2">The sequence shown here is derived from an EMBL/GenBank/DDBJ whole genome shotgun (WGS) entry which is preliminary data.</text>
</comment>
<proteinExistence type="predicted"/>
<feature type="coiled-coil region" evidence="1">
    <location>
        <begin position="141"/>
        <end position="172"/>
    </location>
</feature>